<keyword evidence="1" id="KW-1133">Transmembrane helix</keyword>
<gene>
    <name evidence="2" type="ORF">GX950_02585</name>
</gene>
<accession>A0A7K4BZH4</accession>
<dbReference type="EMBL" id="JAAZKV010000018">
    <property type="protein sequence ID" value="NMA44676.1"/>
    <property type="molecule type" value="Genomic_DNA"/>
</dbReference>
<organism evidence="2 3">
    <name type="scientific">Candidatus Iainarchaeum sp</name>
    <dbReference type="NCBI Taxonomy" id="3101447"/>
    <lineage>
        <taxon>Archaea</taxon>
        <taxon>Candidatus Iainarchaeota</taxon>
        <taxon>Candidatus Iainarchaeia</taxon>
        <taxon>Candidatus Iainarchaeales</taxon>
        <taxon>Candidatus Iainarchaeaceae</taxon>
        <taxon>Candidatus Iainarchaeum</taxon>
    </lineage>
</organism>
<evidence type="ECO:0000256" key="1">
    <source>
        <dbReference type="SAM" id="Phobius"/>
    </source>
</evidence>
<evidence type="ECO:0000313" key="3">
    <source>
        <dbReference type="Proteomes" id="UP000526302"/>
    </source>
</evidence>
<protein>
    <submittedName>
        <fullName evidence="2">Uncharacterized protein</fullName>
    </submittedName>
</protein>
<proteinExistence type="predicted"/>
<comment type="caution">
    <text evidence="2">The sequence shown here is derived from an EMBL/GenBank/DDBJ whole genome shotgun (WGS) entry which is preliminary data.</text>
</comment>
<dbReference type="Proteomes" id="UP000526302">
    <property type="component" value="Unassembled WGS sequence"/>
</dbReference>
<keyword evidence="1" id="KW-0812">Transmembrane</keyword>
<evidence type="ECO:0000313" key="2">
    <source>
        <dbReference type="EMBL" id="NMA44676.1"/>
    </source>
</evidence>
<reference evidence="2 3" key="1">
    <citation type="journal article" date="2020" name="Biotechnol. Biofuels">
        <title>New insights from the biogas microbiome by comprehensive genome-resolved metagenomics of nearly 1600 species originating from multiple anaerobic digesters.</title>
        <authorList>
            <person name="Campanaro S."/>
            <person name="Treu L."/>
            <person name="Rodriguez-R L.M."/>
            <person name="Kovalovszki A."/>
            <person name="Ziels R.M."/>
            <person name="Maus I."/>
            <person name="Zhu X."/>
            <person name="Kougias P.G."/>
            <person name="Basile A."/>
            <person name="Luo G."/>
            <person name="Schluter A."/>
            <person name="Konstantinidis K.T."/>
            <person name="Angelidaki I."/>
        </authorList>
    </citation>
    <scope>NUCLEOTIDE SEQUENCE [LARGE SCALE GENOMIC DNA]</scope>
    <source>
        <strain evidence="2">AS22ysBPME_79</strain>
    </source>
</reference>
<keyword evidence="1" id="KW-0472">Membrane</keyword>
<name>A0A7K4BZH4_9ARCH</name>
<feature type="transmembrane region" description="Helical" evidence="1">
    <location>
        <begin position="359"/>
        <end position="380"/>
    </location>
</feature>
<sequence length="384" mass="42626">MTNRLIKFFTLIFLFLFLANFVIAYQAPLEDFGFKGIILEGESKKECVPLSIDIVELNETGNGILSLNAKFEGAKANSSFVSVKINEMKEIVIWPENFSDNGYARVFVPALAKQKTDLEICLISGGNSERTELLTSSYIGLYDTPVLEIKTTAPKSIILGEKAHMKIFLKNTGSMDTNYFVQFVSKDLRTLLNITSFDIIDGSSSASGVIKAGEVQEFNFSIIPGKISGYNLPSSIVKFTNIFGEEQIIASEHPQLSVLDPKQIKLNLTSFEMDDKLKLVILVENNWDEPFEGELIINPKDLIVSSTQEIQLGPKATKEIVLLTNKLLPGKYNFSATIKDTNNTYFSNSVSYSVKNDDWSLAIILAVFGVICAAIVFFVINTKN</sequence>
<dbReference type="AlphaFoldDB" id="A0A7K4BZH4"/>